<dbReference type="Proteomes" id="UP000242188">
    <property type="component" value="Unassembled WGS sequence"/>
</dbReference>
<evidence type="ECO:0000313" key="2">
    <source>
        <dbReference type="EMBL" id="OWF56037.1"/>
    </source>
</evidence>
<organism evidence="2 3">
    <name type="scientific">Mizuhopecten yessoensis</name>
    <name type="common">Japanese scallop</name>
    <name type="synonym">Patinopecten yessoensis</name>
    <dbReference type="NCBI Taxonomy" id="6573"/>
    <lineage>
        <taxon>Eukaryota</taxon>
        <taxon>Metazoa</taxon>
        <taxon>Spiralia</taxon>
        <taxon>Lophotrochozoa</taxon>
        <taxon>Mollusca</taxon>
        <taxon>Bivalvia</taxon>
        <taxon>Autobranchia</taxon>
        <taxon>Pteriomorphia</taxon>
        <taxon>Pectinida</taxon>
        <taxon>Pectinoidea</taxon>
        <taxon>Pectinidae</taxon>
        <taxon>Mizuhopecten</taxon>
    </lineage>
</organism>
<feature type="compositionally biased region" description="Basic and acidic residues" evidence="1">
    <location>
        <begin position="129"/>
        <end position="142"/>
    </location>
</feature>
<evidence type="ECO:0000313" key="3">
    <source>
        <dbReference type="Proteomes" id="UP000242188"/>
    </source>
</evidence>
<gene>
    <name evidence="2" type="ORF">KP79_PYT20965</name>
</gene>
<sequence>MKNLKWSTANCSNKYSFVCEKEIECQYTLHVNITLEIVGKTEMTYNLPTSLSTCEELCYALAMGGKEGCSVYQDSDTCFFLFVDSGTREYRIEDSFNGTSYHFKNCPQAMVDPEPHSNSINEDDSPDTECAKEIGNVDHVNM</sequence>
<feature type="region of interest" description="Disordered" evidence="1">
    <location>
        <begin position="114"/>
        <end position="142"/>
    </location>
</feature>
<dbReference type="OrthoDB" id="418245at2759"/>
<protein>
    <submittedName>
        <fullName evidence="2">Uncharacterized protein</fullName>
    </submittedName>
</protein>
<dbReference type="EMBL" id="NEDP02000370">
    <property type="protein sequence ID" value="OWF56037.1"/>
    <property type="molecule type" value="Genomic_DNA"/>
</dbReference>
<proteinExistence type="predicted"/>
<dbReference type="AlphaFoldDB" id="A0A210R4S5"/>
<keyword evidence="3" id="KW-1185">Reference proteome</keyword>
<accession>A0A210R4S5</accession>
<evidence type="ECO:0000256" key="1">
    <source>
        <dbReference type="SAM" id="MobiDB-lite"/>
    </source>
</evidence>
<comment type="caution">
    <text evidence="2">The sequence shown here is derived from an EMBL/GenBank/DDBJ whole genome shotgun (WGS) entry which is preliminary data.</text>
</comment>
<reference evidence="2 3" key="1">
    <citation type="journal article" date="2017" name="Nat. Ecol. Evol.">
        <title>Scallop genome provides insights into evolution of bilaterian karyotype and development.</title>
        <authorList>
            <person name="Wang S."/>
            <person name="Zhang J."/>
            <person name="Jiao W."/>
            <person name="Li J."/>
            <person name="Xun X."/>
            <person name="Sun Y."/>
            <person name="Guo X."/>
            <person name="Huan P."/>
            <person name="Dong B."/>
            <person name="Zhang L."/>
            <person name="Hu X."/>
            <person name="Sun X."/>
            <person name="Wang J."/>
            <person name="Zhao C."/>
            <person name="Wang Y."/>
            <person name="Wang D."/>
            <person name="Huang X."/>
            <person name="Wang R."/>
            <person name="Lv J."/>
            <person name="Li Y."/>
            <person name="Zhang Z."/>
            <person name="Liu B."/>
            <person name="Lu W."/>
            <person name="Hui Y."/>
            <person name="Liang J."/>
            <person name="Zhou Z."/>
            <person name="Hou R."/>
            <person name="Li X."/>
            <person name="Liu Y."/>
            <person name="Li H."/>
            <person name="Ning X."/>
            <person name="Lin Y."/>
            <person name="Zhao L."/>
            <person name="Xing Q."/>
            <person name="Dou J."/>
            <person name="Li Y."/>
            <person name="Mao J."/>
            <person name="Guo H."/>
            <person name="Dou H."/>
            <person name="Li T."/>
            <person name="Mu C."/>
            <person name="Jiang W."/>
            <person name="Fu Q."/>
            <person name="Fu X."/>
            <person name="Miao Y."/>
            <person name="Liu J."/>
            <person name="Yu Q."/>
            <person name="Li R."/>
            <person name="Liao H."/>
            <person name="Li X."/>
            <person name="Kong Y."/>
            <person name="Jiang Z."/>
            <person name="Chourrout D."/>
            <person name="Li R."/>
            <person name="Bao Z."/>
        </authorList>
    </citation>
    <scope>NUCLEOTIDE SEQUENCE [LARGE SCALE GENOMIC DNA]</scope>
    <source>
        <strain evidence="2 3">PY_sf001</strain>
    </source>
</reference>
<name>A0A210R4S5_MIZYE</name>